<evidence type="ECO:0000256" key="5">
    <source>
        <dbReference type="ARBA" id="ARBA00039045"/>
    </source>
</evidence>
<evidence type="ECO:0000259" key="7">
    <source>
        <dbReference type="PROSITE" id="PS50263"/>
    </source>
</evidence>
<keyword evidence="3" id="KW-0456">Lyase</keyword>
<dbReference type="InterPro" id="IPR044149">
    <property type="entry name" value="Nitrilases_CHs"/>
</dbReference>
<dbReference type="Pfam" id="PF00795">
    <property type="entry name" value="CN_hydrolase"/>
    <property type="match status" value="1"/>
</dbReference>
<dbReference type="PROSITE" id="PS00920">
    <property type="entry name" value="NITRIL_CHT_1"/>
    <property type="match status" value="1"/>
</dbReference>
<dbReference type="SUPFAM" id="SSF56317">
    <property type="entry name" value="Carbon-nitrogen hydrolase"/>
    <property type="match status" value="1"/>
</dbReference>
<dbReference type="Gene3D" id="3.60.110.10">
    <property type="entry name" value="Carbon-nitrogen hydrolase"/>
    <property type="match status" value="1"/>
</dbReference>
<evidence type="ECO:0000256" key="4">
    <source>
        <dbReference type="ARBA" id="ARBA00036406"/>
    </source>
</evidence>
<evidence type="ECO:0000313" key="8">
    <source>
        <dbReference type="EMBL" id="KAI1509206.1"/>
    </source>
</evidence>
<feature type="domain" description="CN hydrolase" evidence="7">
    <location>
        <begin position="9"/>
        <end position="283"/>
    </location>
</feature>
<organism evidence="8 9">
    <name type="scientific">Pyrenophora tritici-repentis</name>
    <dbReference type="NCBI Taxonomy" id="45151"/>
    <lineage>
        <taxon>Eukaryota</taxon>
        <taxon>Fungi</taxon>
        <taxon>Dikarya</taxon>
        <taxon>Ascomycota</taxon>
        <taxon>Pezizomycotina</taxon>
        <taxon>Dothideomycetes</taxon>
        <taxon>Pleosporomycetidae</taxon>
        <taxon>Pleosporales</taxon>
        <taxon>Pleosporineae</taxon>
        <taxon>Pleosporaceae</taxon>
        <taxon>Pyrenophora</taxon>
    </lineage>
</organism>
<dbReference type="PANTHER" id="PTHR46044">
    <property type="entry name" value="NITRILASE"/>
    <property type="match status" value="1"/>
</dbReference>
<comment type="catalytic activity">
    <reaction evidence="4">
        <text>a nitrile + 2 H2O = a carboxylate + NH4(+)</text>
        <dbReference type="Rhea" id="RHEA:21724"/>
        <dbReference type="ChEBI" id="CHEBI:15377"/>
        <dbReference type="ChEBI" id="CHEBI:18379"/>
        <dbReference type="ChEBI" id="CHEBI:28938"/>
        <dbReference type="ChEBI" id="CHEBI:29067"/>
        <dbReference type="EC" id="3.5.5.1"/>
    </reaction>
</comment>
<comment type="caution">
    <text evidence="8">The sequence shown here is derived from an EMBL/GenBank/DDBJ whole genome shotgun (WGS) entry which is preliminary data.</text>
</comment>
<evidence type="ECO:0000256" key="3">
    <source>
        <dbReference type="ARBA" id="ARBA00023239"/>
    </source>
</evidence>
<evidence type="ECO:0000313" key="9">
    <source>
        <dbReference type="Proteomes" id="UP000249757"/>
    </source>
</evidence>
<protein>
    <recommendedName>
        <fullName evidence="5">nitrilase</fullName>
        <ecNumber evidence="5">3.5.5.1</ecNumber>
    </recommendedName>
</protein>
<dbReference type="PANTHER" id="PTHR46044:SF14">
    <property type="entry name" value="ARYLACETONITRILASE"/>
    <property type="match status" value="1"/>
</dbReference>
<dbReference type="GO" id="GO:0000257">
    <property type="term" value="F:nitrilase activity"/>
    <property type="evidence" value="ECO:0007669"/>
    <property type="project" value="UniProtKB-EC"/>
</dbReference>
<keyword evidence="2 8" id="KW-0378">Hydrolase</keyword>
<keyword evidence="9" id="KW-1185">Reference proteome</keyword>
<evidence type="ECO:0000256" key="2">
    <source>
        <dbReference type="ARBA" id="ARBA00022801"/>
    </source>
</evidence>
<dbReference type="InterPro" id="IPR036526">
    <property type="entry name" value="C-N_Hydrolase_sf"/>
</dbReference>
<dbReference type="PROSITE" id="PS00921">
    <property type="entry name" value="NITRIL_CHT_2"/>
    <property type="match status" value="1"/>
</dbReference>
<proteinExistence type="inferred from homology"/>
<evidence type="ECO:0000256" key="6">
    <source>
        <dbReference type="PROSITE-ProRule" id="PRU10139"/>
    </source>
</evidence>
<feature type="active site" description="Proton acceptor" evidence="6">
    <location>
        <position position="49"/>
    </location>
</feature>
<reference evidence="9" key="1">
    <citation type="journal article" date="2022" name="Microb. Genom.">
        <title>A global pangenome for the wheat fungal pathogen Pyrenophora tritici-repentis and prediction of effector protein structural homology.</title>
        <authorList>
            <person name="Moolhuijzen P.M."/>
            <person name="See P.T."/>
            <person name="Shi G."/>
            <person name="Powell H.R."/>
            <person name="Cockram J."/>
            <person name="Jorgensen L.N."/>
            <person name="Benslimane H."/>
            <person name="Strelkov S.E."/>
            <person name="Turner J."/>
            <person name="Liu Z."/>
            <person name="Moffat C.S."/>
        </authorList>
    </citation>
    <scope>NUCLEOTIDE SEQUENCE [LARGE SCALE GENOMIC DNA]</scope>
</reference>
<gene>
    <name evidence="8" type="ORF">Ptr86124_011746</name>
</gene>
<dbReference type="AlphaFoldDB" id="A0A922N7P5"/>
<dbReference type="EC" id="3.5.5.1" evidence="5"/>
<dbReference type="FunFam" id="3.60.110.10:FF:000011">
    <property type="entry name" value="Cyanide hydratase"/>
    <property type="match status" value="1"/>
</dbReference>
<comment type="similarity">
    <text evidence="1">Belongs to the carbon-nitrogen hydrolase superfamily. Nitrilase family.</text>
</comment>
<sequence length="372" mass="41256">MSHQPSSTVYVAVAQFEPAWLDLPKAVEKTCRLIREAAENGAKLVSFPECWIPGYPAWIWTRPVDFELSTAYIKNSLQVDSTEMRRICQSAADYHIAVVLGFSENYKDSLYISQAIINAEGTIEVLRRKLKATHMERTIFGDASGSSLHNVVELPDVGRVGALACWEHTQPLLKYHTYHQRESIHVAAWPPLYEHSGGPDLYSMSKEGARSLSQVYAIESQSFVLHTTAVMSDAGIATLRTGSGLTMNTPGGGSSAIFGPDGRLVANGPPETEEGFIYAELQLDDILKAKGFLDICGHYSRPDLLWLGVDKKEKTHVTWLTSESVRQASRSGKRVGHPTNFNHLLYLNTQCLHAALLSCIQMKQIFSLLSYL</sequence>
<dbReference type="Proteomes" id="UP000249757">
    <property type="component" value="Unassembled WGS sequence"/>
</dbReference>
<dbReference type="InterPro" id="IPR000132">
    <property type="entry name" value="Nitrilase/CN_hydratase_CS"/>
</dbReference>
<evidence type="ECO:0000256" key="1">
    <source>
        <dbReference type="ARBA" id="ARBA00008129"/>
    </source>
</evidence>
<dbReference type="CDD" id="cd07564">
    <property type="entry name" value="nitrilases_CHs"/>
    <property type="match status" value="1"/>
</dbReference>
<dbReference type="EMBL" id="NRDI02000021">
    <property type="protein sequence ID" value="KAI1509206.1"/>
    <property type="molecule type" value="Genomic_DNA"/>
</dbReference>
<name>A0A922N7P5_9PLEO</name>
<accession>A0A922N7P5</accession>
<dbReference type="PROSITE" id="PS50263">
    <property type="entry name" value="CN_HYDROLASE"/>
    <property type="match status" value="1"/>
</dbReference>
<dbReference type="InterPro" id="IPR003010">
    <property type="entry name" value="C-N_Hydrolase"/>
</dbReference>
<dbReference type="GO" id="GO:0016836">
    <property type="term" value="F:hydro-lyase activity"/>
    <property type="evidence" value="ECO:0007669"/>
    <property type="project" value="UniProtKB-ARBA"/>
</dbReference>